<keyword evidence="3" id="KW-1185">Reference proteome</keyword>
<reference evidence="2" key="1">
    <citation type="journal article" date="2019" name="bioRxiv">
        <title>The Genome of the Zebra Mussel, Dreissena polymorpha: A Resource for Invasive Species Research.</title>
        <authorList>
            <person name="McCartney M.A."/>
            <person name="Auch B."/>
            <person name="Kono T."/>
            <person name="Mallez S."/>
            <person name="Zhang Y."/>
            <person name="Obille A."/>
            <person name="Becker A."/>
            <person name="Abrahante J.E."/>
            <person name="Garbe J."/>
            <person name="Badalamenti J.P."/>
            <person name="Herman A."/>
            <person name="Mangelson H."/>
            <person name="Liachko I."/>
            <person name="Sullivan S."/>
            <person name="Sone E.D."/>
            <person name="Koren S."/>
            <person name="Silverstein K.A.T."/>
            <person name="Beckman K.B."/>
            <person name="Gohl D.M."/>
        </authorList>
    </citation>
    <scope>NUCLEOTIDE SEQUENCE</scope>
    <source>
        <strain evidence="2">Duluth1</strain>
        <tissue evidence="2">Whole animal</tissue>
    </source>
</reference>
<dbReference type="EMBL" id="JAIWYP010000006">
    <property type="protein sequence ID" value="KAH3803455.1"/>
    <property type="molecule type" value="Genomic_DNA"/>
</dbReference>
<evidence type="ECO:0000313" key="3">
    <source>
        <dbReference type="Proteomes" id="UP000828390"/>
    </source>
</evidence>
<dbReference type="AlphaFoldDB" id="A0A9D4FR57"/>
<evidence type="ECO:0000313" key="2">
    <source>
        <dbReference type="EMBL" id="KAH3803455.1"/>
    </source>
</evidence>
<accession>A0A9D4FR57</accession>
<gene>
    <name evidence="2" type="ORF">DPMN_131716</name>
</gene>
<dbReference type="Proteomes" id="UP000828390">
    <property type="component" value="Unassembled WGS sequence"/>
</dbReference>
<proteinExistence type="predicted"/>
<name>A0A9D4FR57_DREPO</name>
<sequence>MFLFAHLLTPDLTGGHLSTSSSDWHSSTCTGEQTTHGDRSIRLTGSSSQPRYTC</sequence>
<organism evidence="2 3">
    <name type="scientific">Dreissena polymorpha</name>
    <name type="common">Zebra mussel</name>
    <name type="synonym">Mytilus polymorpha</name>
    <dbReference type="NCBI Taxonomy" id="45954"/>
    <lineage>
        <taxon>Eukaryota</taxon>
        <taxon>Metazoa</taxon>
        <taxon>Spiralia</taxon>
        <taxon>Lophotrochozoa</taxon>
        <taxon>Mollusca</taxon>
        <taxon>Bivalvia</taxon>
        <taxon>Autobranchia</taxon>
        <taxon>Heteroconchia</taxon>
        <taxon>Euheterodonta</taxon>
        <taxon>Imparidentia</taxon>
        <taxon>Neoheterodontei</taxon>
        <taxon>Myida</taxon>
        <taxon>Dreissenoidea</taxon>
        <taxon>Dreissenidae</taxon>
        <taxon>Dreissena</taxon>
    </lineage>
</organism>
<feature type="compositionally biased region" description="Polar residues" evidence="1">
    <location>
        <begin position="43"/>
        <end position="54"/>
    </location>
</feature>
<protein>
    <submittedName>
        <fullName evidence="2">Uncharacterized protein</fullName>
    </submittedName>
</protein>
<comment type="caution">
    <text evidence="2">The sequence shown here is derived from an EMBL/GenBank/DDBJ whole genome shotgun (WGS) entry which is preliminary data.</text>
</comment>
<feature type="region of interest" description="Disordered" evidence="1">
    <location>
        <begin position="11"/>
        <end position="54"/>
    </location>
</feature>
<evidence type="ECO:0000256" key="1">
    <source>
        <dbReference type="SAM" id="MobiDB-lite"/>
    </source>
</evidence>
<feature type="compositionally biased region" description="Low complexity" evidence="1">
    <location>
        <begin position="18"/>
        <end position="30"/>
    </location>
</feature>
<reference evidence="2" key="2">
    <citation type="submission" date="2020-11" db="EMBL/GenBank/DDBJ databases">
        <authorList>
            <person name="McCartney M.A."/>
            <person name="Auch B."/>
            <person name="Kono T."/>
            <person name="Mallez S."/>
            <person name="Becker A."/>
            <person name="Gohl D.M."/>
            <person name="Silverstein K.A.T."/>
            <person name="Koren S."/>
            <person name="Bechman K.B."/>
            <person name="Herman A."/>
            <person name="Abrahante J.E."/>
            <person name="Garbe J."/>
        </authorList>
    </citation>
    <scope>NUCLEOTIDE SEQUENCE</scope>
    <source>
        <strain evidence="2">Duluth1</strain>
        <tissue evidence="2">Whole animal</tissue>
    </source>
</reference>